<dbReference type="OrthoDB" id="411211at2759"/>
<proteinExistence type="predicted"/>
<keyword evidence="2" id="KW-1185">Reference proteome</keyword>
<protein>
    <submittedName>
        <fullName evidence="1">Uncharacterized protein</fullName>
    </submittedName>
</protein>
<evidence type="ECO:0000313" key="2">
    <source>
        <dbReference type="Proteomes" id="UP000799118"/>
    </source>
</evidence>
<accession>A0A6A4GHF9</accession>
<dbReference type="AlphaFoldDB" id="A0A6A4GHF9"/>
<organism evidence="1 2">
    <name type="scientific">Gymnopus androsaceus JB14</name>
    <dbReference type="NCBI Taxonomy" id="1447944"/>
    <lineage>
        <taxon>Eukaryota</taxon>
        <taxon>Fungi</taxon>
        <taxon>Dikarya</taxon>
        <taxon>Basidiomycota</taxon>
        <taxon>Agaricomycotina</taxon>
        <taxon>Agaricomycetes</taxon>
        <taxon>Agaricomycetidae</taxon>
        <taxon>Agaricales</taxon>
        <taxon>Marasmiineae</taxon>
        <taxon>Omphalotaceae</taxon>
        <taxon>Gymnopus</taxon>
    </lineage>
</organism>
<feature type="non-terminal residue" evidence="1">
    <location>
        <position position="58"/>
    </location>
</feature>
<name>A0A6A4GHF9_9AGAR</name>
<sequence length="58" mass="6501">MFSTLDVDIRPGSGLGVFELGASPWTIIDILRQMQHMFPQVDIKYDPDVSSTTPIILH</sequence>
<evidence type="ECO:0000313" key="1">
    <source>
        <dbReference type="EMBL" id="KAE9384908.1"/>
    </source>
</evidence>
<dbReference type="EMBL" id="ML770061">
    <property type="protein sequence ID" value="KAE9384908.1"/>
    <property type="molecule type" value="Genomic_DNA"/>
</dbReference>
<dbReference type="Proteomes" id="UP000799118">
    <property type="component" value="Unassembled WGS sequence"/>
</dbReference>
<gene>
    <name evidence="1" type="ORF">BT96DRAFT_788141</name>
</gene>
<reference evidence="1" key="1">
    <citation type="journal article" date="2019" name="Environ. Microbiol.">
        <title>Fungal ecological strategies reflected in gene transcription - a case study of two litter decomposers.</title>
        <authorList>
            <person name="Barbi F."/>
            <person name="Kohler A."/>
            <person name="Barry K."/>
            <person name="Baskaran P."/>
            <person name="Daum C."/>
            <person name="Fauchery L."/>
            <person name="Ihrmark K."/>
            <person name="Kuo A."/>
            <person name="LaButti K."/>
            <person name="Lipzen A."/>
            <person name="Morin E."/>
            <person name="Grigoriev I.V."/>
            <person name="Henrissat B."/>
            <person name="Lindahl B."/>
            <person name="Martin F."/>
        </authorList>
    </citation>
    <scope>NUCLEOTIDE SEQUENCE</scope>
    <source>
        <strain evidence="1">JB14</strain>
    </source>
</reference>